<name>A0A8S4Q7K7_OWEFU</name>
<dbReference type="InterPro" id="IPR013087">
    <property type="entry name" value="Znf_C2H2_type"/>
</dbReference>
<feature type="region of interest" description="Disordered" evidence="2">
    <location>
        <begin position="1"/>
        <end position="30"/>
    </location>
</feature>
<evidence type="ECO:0000256" key="1">
    <source>
        <dbReference type="PROSITE-ProRule" id="PRU00042"/>
    </source>
</evidence>
<feature type="non-terminal residue" evidence="4">
    <location>
        <position position="1"/>
    </location>
</feature>
<keyword evidence="1" id="KW-0479">Metal-binding</keyword>
<keyword evidence="1" id="KW-0862">Zinc</keyword>
<feature type="domain" description="C2H2-type" evidence="3">
    <location>
        <begin position="62"/>
        <end position="90"/>
    </location>
</feature>
<sequence length="136" mass="16025">HSDDQSESFLEQSQYEEPKNVSTDDNEDKSEKVGYTCEICQHLCSRDLERHLIVEHMNCLLYHCLLCDQSFKTTHDAMVHCREIHKDKTKYFKVTLPDQAINKVPSNLSFGNKEWMEKYSEAYVEQLKTMENAKDE</sequence>
<dbReference type="PROSITE" id="PS00028">
    <property type="entry name" value="ZINC_FINGER_C2H2_1"/>
    <property type="match status" value="1"/>
</dbReference>
<feature type="compositionally biased region" description="Polar residues" evidence="2">
    <location>
        <begin position="7"/>
        <end position="23"/>
    </location>
</feature>
<keyword evidence="5" id="KW-1185">Reference proteome</keyword>
<dbReference type="Proteomes" id="UP000749559">
    <property type="component" value="Unassembled WGS sequence"/>
</dbReference>
<dbReference type="GO" id="GO:0008270">
    <property type="term" value="F:zinc ion binding"/>
    <property type="evidence" value="ECO:0007669"/>
    <property type="project" value="UniProtKB-KW"/>
</dbReference>
<dbReference type="AlphaFoldDB" id="A0A8S4Q7K7"/>
<proteinExistence type="predicted"/>
<feature type="non-terminal residue" evidence="4">
    <location>
        <position position="136"/>
    </location>
</feature>
<comment type="caution">
    <text evidence="4">The sequence shown here is derived from an EMBL/GenBank/DDBJ whole genome shotgun (WGS) entry which is preliminary data.</text>
</comment>
<gene>
    <name evidence="4" type="ORF">OFUS_LOCUS26214</name>
</gene>
<evidence type="ECO:0000313" key="4">
    <source>
        <dbReference type="EMBL" id="CAH1802546.1"/>
    </source>
</evidence>
<dbReference type="PROSITE" id="PS50157">
    <property type="entry name" value="ZINC_FINGER_C2H2_2"/>
    <property type="match status" value="1"/>
</dbReference>
<evidence type="ECO:0000259" key="3">
    <source>
        <dbReference type="PROSITE" id="PS50157"/>
    </source>
</evidence>
<protein>
    <recommendedName>
        <fullName evidence="3">C2H2-type domain-containing protein</fullName>
    </recommendedName>
</protein>
<evidence type="ECO:0000313" key="5">
    <source>
        <dbReference type="Proteomes" id="UP000749559"/>
    </source>
</evidence>
<keyword evidence="1" id="KW-0863">Zinc-finger</keyword>
<evidence type="ECO:0000256" key="2">
    <source>
        <dbReference type="SAM" id="MobiDB-lite"/>
    </source>
</evidence>
<dbReference type="Gene3D" id="3.30.160.60">
    <property type="entry name" value="Classic Zinc Finger"/>
    <property type="match status" value="1"/>
</dbReference>
<accession>A0A8S4Q7K7</accession>
<reference evidence="4" key="1">
    <citation type="submission" date="2022-03" db="EMBL/GenBank/DDBJ databases">
        <authorList>
            <person name="Martin C."/>
        </authorList>
    </citation>
    <scope>NUCLEOTIDE SEQUENCE</scope>
</reference>
<dbReference type="EMBL" id="CAIIXF020000012">
    <property type="protein sequence ID" value="CAH1802546.1"/>
    <property type="molecule type" value="Genomic_DNA"/>
</dbReference>
<organism evidence="4 5">
    <name type="scientific">Owenia fusiformis</name>
    <name type="common">Polychaete worm</name>
    <dbReference type="NCBI Taxonomy" id="6347"/>
    <lineage>
        <taxon>Eukaryota</taxon>
        <taxon>Metazoa</taxon>
        <taxon>Spiralia</taxon>
        <taxon>Lophotrochozoa</taxon>
        <taxon>Annelida</taxon>
        <taxon>Polychaeta</taxon>
        <taxon>Sedentaria</taxon>
        <taxon>Canalipalpata</taxon>
        <taxon>Sabellida</taxon>
        <taxon>Oweniida</taxon>
        <taxon>Oweniidae</taxon>
        <taxon>Owenia</taxon>
    </lineage>
</organism>